<sequence length="305" mass="32789">MQTVTISVVTAFVDGGTGGNPAGIVLDADRFDQATKQRIATRVGLSETAFVSASAVADFNLEFFTPVRQIAHCGHATIAAFSYLAQQGILTKTHSSRETVDGPRSVYMDGTRAFMEQAAPTYQFPDLLDAEVTPQRVLQSLGLSSTDLLDDQLPLVANTGNSFLLIPVRSAAIVERIRPDLQAIEHISERLGLVGYYVFSPDTQKPDRDAGARMFAPAYGIPEEAATGMAAGPLACYLYDYLKLRKTTLLIEQGHLMQPPSPSLLTARLQTERGLITGLLVGGSAQVSHTIEIGIPTAMLSNYSN</sequence>
<dbReference type="OrthoDB" id="9788221at2"/>
<dbReference type="RefSeq" id="WP_111630816.1">
    <property type="nucleotide sequence ID" value="NZ_QLMC01000007.1"/>
</dbReference>
<evidence type="ECO:0000313" key="2">
    <source>
        <dbReference type="EMBL" id="RAJ92461.1"/>
    </source>
</evidence>
<reference evidence="2 3" key="1">
    <citation type="submission" date="2018-06" db="EMBL/GenBank/DDBJ databases">
        <title>Genomic Encyclopedia of Archaeal and Bacterial Type Strains, Phase II (KMG-II): from individual species to whole genera.</title>
        <authorList>
            <person name="Goeker M."/>
        </authorList>
    </citation>
    <scope>NUCLEOTIDE SEQUENCE [LARGE SCALE GENOMIC DNA]</scope>
    <source>
        <strain evidence="2 3">DSM 21851</strain>
    </source>
</reference>
<keyword evidence="3" id="KW-1185">Reference proteome</keyword>
<gene>
    <name evidence="2" type="ORF">LX87_04791</name>
</gene>
<protein>
    <submittedName>
        <fullName evidence="2">PhzF family phenazine biosynthesis protein</fullName>
    </submittedName>
</protein>
<evidence type="ECO:0000256" key="1">
    <source>
        <dbReference type="PIRSR" id="PIRSR016184-1"/>
    </source>
</evidence>
<accession>A0A327WM23</accession>
<dbReference type="NCBIfam" id="TIGR00654">
    <property type="entry name" value="PhzF_family"/>
    <property type="match status" value="1"/>
</dbReference>
<dbReference type="InterPro" id="IPR003719">
    <property type="entry name" value="Phenazine_PhzF-like"/>
</dbReference>
<evidence type="ECO:0000313" key="3">
    <source>
        <dbReference type="Proteomes" id="UP000248790"/>
    </source>
</evidence>
<dbReference type="Proteomes" id="UP000248790">
    <property type="component" value="Unassembled WGS sequence"/>
</dbReference>
<dbReference type="PANTHER" id="PTHR13774">
    <property type="entry name" value="PHENAZINE BIOSYNTHESIS PROTEIN"/>
    <property type="match status" value="1"/>
</dbReference>
<name>A0A327WM23_LARAB</name>
<dbReference type="AlphaFoldDB" id="A0A327WM23"/>
<dbReference type="PIRSF" id="PIRSF016184">
    <property type="entry name" value="PhzC_PhzF"/>
    <property type="match status" value="1"/>
</dbReference>
<feature type="active site" evidence="1">
    <location>
        <position position="47"/>
    </location>
</feature>
<proteinExistence type="predicted"/>
<dbReference type="Gene3D" id="3.10.310.10">
    <property type="entry name" value="Diaminopimelate Epimerase, Chain A, domain 1"/>
    <property type="match status" value="2"/>
</dbReference>
<dbReference type="GO" id="GO:0005737">
    <property type="term" value="C:cytoplasm"/>
    <property type="evidence" value="ECO:0007669"/>
    <property type="project" value="TreeGrafter"/>
</dbReference>
<dbReference type="Pfam" id="PF02567">
    <property type="entry name" value="PhzC-PhzF"/>
    <property type="match status" value="1"/>
</dbReference>
<dbReference type="EMBL" id="QLMC01000007">
    <property type="protein sequence ID" value="RAJ92461.1"/>
    <property type="molecule type" value="Genomic_DNA"/>
</dbReference>
<dbReference type="SUPFAM" id="SSF54506">
    <property type="entry name" value="Diaminopimelate epimerase-like"/>
    <property type="match status" value="1"/>
</dbReference>
<organism evidence="2 3">
    <name type="scientific">Larkinella arboricola</name>
    <dbReference type="NCBI Taxonomy" id="643671"/>
    <lineage>
        <taxon>Bacteria</taxon>
        <taxon>Pseudomonadati</taxon>
        <taxon>Bacteroidota</taxon>
        <taxon>Cytophagia</taxon>
        <taxon>Cytophagales</taxon>
        <taxon>Spirosomataceae</taxon>
        <taxon>Larkinella</taxon>
    </lineage>
</organism>
<comment type="caution">
    <text evidence="2">The sequence shown here is derived from an EMBL/GenBank/DDBJ whole genome shotgun (WGS) entry which is preliminary data.</text>
</comment>
<dbReference type="GO" id="GO:0016853">
    <property type="term" value="F:isomerase activity"/>
    <property type="evidence" value="ECO:0007669"/>
    <property type="project" value="TreeGrafter"/>
</dbReference>